<dbReference type="PANTHER" id="PTHR23073">
    <property type="entry name" value="26S PROTEASOME REGULATORY SUBUNIT"/>
    <property type="match status" value="1"/>
</dbReference>
<name>A0A8S9N391_BRACR</name>
<proteinExistence type="predicted"/>
<dbReference type="EMBL" id="QGKX02002183">
    <property type="protein sequence ID" value="KAF3489911.1"/>
    <property type="molecule type" value="Genomic_DNA"/>
</dbReference>
<gene>
    <name evidence="3" type="ORF">F2Q69_00054595</name>
</gene>
<protein>
    <recommendedName>
        <fullName evidence="5">Vesicle-fusing ATPase</fullName>
    </recommendedName>
</protein>
<dbReference type="GO" id="GO:0005524">
    <property type="term" value="F:ATP binding"/>
    <property type="evidence" value="ECO:0007669"/>
    <property type="project" value="UniProtKB-KW"/>
</dbReference>
<dbReference type="Gene3D" id="3.40.50.300">
    <property type="entry name" value="P-loop containing nucleotide triphosphate hydrolases"/>
    <property type="match status" value="1"/>
</dbReference>
<reference evidence="3" key="1">
    <citation type="submission" date="2019-12" db="EMBL/GenBank/DDBJ databases">
        <title>Genome sequencing and annotation of Brassica cretica.</title>
        <authorList>
            <person name="Studholme D.J."/>
            <person name="Sarris P."/>
        </authorList>
    </citation>
    <scope>NUCLEOTIDE SEQUENCE</scope>
    <source>
        <strain evidence="3">PFS-109/04</strain>
        <tissue evidence="3">Leaf</tissue>
    </source>
</reference>
<dbReference type="SUPFAM" id="SSF52540">
    <property type="entry name" value="P-loop containing nucleoside triphosphate hydrolases"/>
    <property type="match status" value="1"/>
</dbReference>
<dbReference type="InterPro" id="IPR050221">
    <property type="entry name" value="26S_Proteasome_ATPase"/>
</dbReference>
<sequence length="144" mass="16245">MLDLKVLSVIVILQDEVDLMVYVMKIEKTPLDSYADIGGIEAQSHEIKEAVELPLTHPQLYAHIGIMPSKGVIFYGERGTGKTVLAKMTEPWKLEDGQPRNPRVPLQYHRELGLISLFQEVSKKWFGLVQILHQKQVTPGKPSS</sequence>
<dbReference type="FunFam" id="3.40.50.300:FF:002861">
    <property type="entry name" value="Cell division control protein 48 homolog E"/>
    <property type="match status" value="1"/>
</dbReference>
<keyword evidence="1" id="KW-0547">Nucleotide-binding</keyword>
<evidence type="ECO:0000313" key="3">
    <source>
        <dbReference type="EMBL" id="KAF3489911.1"/>
    </source>
</evidence>
<evidence type="ECO:0000256" key="1">
    <source>
        <dbReference type="ARBA" id="ARBA00022741"/>
    </source>
</evidence>
<accession>A0A8S9N391</accession>
<dbReference type="AlphaFoldDB" id="A0A8S9N391"/>
<evidence type="ECO:0000313" key="4">
    <source>
        <dbReference type="Proteomes" id="UP000712600"/>
    </source>
</evidence>
<evidence type="ECO:0008006" key="5">
    <source>
        <dbReference type="Google" id="ProtNLM"/>
    </source>
</evidence>
<comment type="caution">
    <text evidence="3">The sequence shown here is derived from an EMBL/GenBank/DDBJ whole genome shotgun (WGS) entry which is preliminary data.</text>
</comment>
<dbReference type="Proteomes" id="UP000712600">
    <property type="component" value="Unassembled WGS sequence"/>
</dbReference>
<organism evidence="3 4">
    <name type="scientific">Brassica cretica</name>
    <name type="common">Mustard</name>
    <dbReference type="NCBI Taxonomy" id="69181"/>
    <lineage>
        <taxon>Eukaryota</taxon>
        <taxon>Viridiplantae</taxon>
        <taxon>Streptophyta</taxon>
        <taxon>Embryophyta</taxon>
        <taxon>Tracheophyta</taxon>
        <taxon>Spermatophyta</taxon>
        <taxon>Magnoliopsida</taxon>
        <taxon>eudicotyledons</taxon>
        <taxon>Gunneridae</taxon>
        <taxon>Pentapetalae</taxon>
        <taxon>rosids</taxon>
        <taxon>malvids</taxon>
        <taxon>Brassicales</taxon>
        <taxon>Brassicaceae</taxon>
        <taxon>Brassiceae</taxon>
        <taxon>Brassica</taxon>
    </lineage>
</organism>
<dbReference type="InterPro" id="IPR027417">
    <property type="entry name" value="P-loop_NTPase"/>
</dbReference>
<evidence type="ECO:0000256" key="2">
    <source>
        <dbReference type="ARBA" id="ARBA00022840"/>
    </source>
</evidence>
<keyword evidence="2" id="KW-0067">ATP-binding</keyword>